<evidence type="ECO:0000256" key="3">
    <source>
        <dbReference type="ARBA" id="ARBA00022989"/>
    </source>
</evidence>
<dbReference type="GO" id="GO:0005886">
    <property type="term" value="C:plasma membrane"/>
    <property type="evidence" value="ECO:0007669"/>
    <property type="project" value="InterPro"/>
</dbReference>
<evidence type="ECO:0000313" key="8">
    <source>
        <dbReference type="Proteomes" id="UP000016560"/>
    </source>
</evidence>
<feature type="transmembrane region" description="Helical" evidence="5">
    <location>
        <begin position="58"/>
        <end position="82"/>
    </location>
</feature>
<feature type="transmembrane region" description="Helical" evidence="5">
    <location>
        <begin position="20"/>
        <end position="38"/>
    </location>
</feature>
<gene>
    <name evidence="7" type="ORF">PA6_035_00230</name>
</gene>
<dbReference type="AlphaFoldDB" id="U3BBU1"/>
<dbReference type="Proteomes" id="UP000016560">
    <property type="component" value="Unassembled WGS sequence"/>
</dbReference>
<dbReference type="STRING" id="43263.A0T30_15175"/>
<dbReference type="InterPro" id="IPR010445">
    <property type="entry name" value="LapA_dom"/>
</dbReference>
<comment type="caution">
    <text evidence="7">The sequence shown here is derived from an EMBL/GenBank/DDBJ whole genome shotgun (WGS) entry which is preliminary data.</text>
</comment>
<name>U3BBU1_AQUA1</name>
<keyword evidence="2 5" id="KW-0812">Transmembrane</keyword>
<reference evidence="7" key="1">
    <citation type="submission" date="2024-09" db="EMBL/GenBank/DDBJ databases">
        <title>Whole genome shotgun sequence of Pseudomonas alcaligenes NBRC 14159.</title>
        <authorList>
            <person name="Yoshida I."/>
            <person name="Hosoyama A."/>
            <person name="Tsuchikane K."/>
            <person name="Noguchi M."/>
            <person name="Hirakata S."/>
            <person name="Ando Y."/>
            <person name="Ohji S."/>
            <person name="Yamazoe A."/>
            <person name="Yamazaki S."/>
            <person name="Fujita N."/>
        </authorList>
    </citation>
    <scope>NUCLEOTIDE SEQUENCE</scope>
    <source>
        <strain evidence="7">NBRC 14159</strain>
    </source>
</reference>
<evidence type="ECO:0000313" key="7">
    <source>
        <dbReference type="EMBL" id="GAD64263.1"/>
    </source>
</evidence>
<proteinExistence type="predicted"/>
<evidence type="ECO:0000259" key="6">
    <source>
        <dbReference type="Pfam" id="PF06305"/>
    </source>
</evidence>
<feature type="domain" description="Lipopolysaccharide assembly protein A" evidence="6">
    <location>
        <begin position="39"/>
        <end position="101"/>
    </location>
</feature>
<sequence>MSWTRTARKELSMLTSAKRVLFAGCLLLAGAAVLLFMLENPQRIHLVFLGAASAELPVAALMMISFILGLLTCLLFSLWVLGRWRMRVAQLRRELVVLTRQSGQER</sequence>
<evidence type="ECO:0000256" key="5">
    <source>
        <dbReference type="SAM" id="Phobius"/>
    </source>
</evidence>
<keyword evidence="3 5" id="KW-1133">Transmembrane helix</keyword>
<dbReference type="EMBL" id="BATI01000035">
    <property type="protein sequence ID" value="GAD64263.1"/>
    <property type="molecule type" value="Genomic_DNA"/>
</dbReference>
<keyword evidence="1" id="KW-1003">Cell membrane</keyword>
<dbReference type="Pfam" id="PF06305">
    <property type="entry name" value="LapA_dom"/>
    <property type="match status" value="1"/>
</dbReference>
<organism evidence="7 8">
    <name type="scientific">Aquipseudomonas alcaligenes (strain ATCC 14909 / DSM 50342 / CCUG 1425 / JCM 20561 / NBRC 14159 / NCIMB 9945 / NCTC 10367 / 1577)</name>
    <name type="common">Pseudomonas alcaligenes</name>
    <dbReference type="NCBI Taxonomy" id="1215092"/>
    <lineage>
        <taxon>Bacteria</taxon>
        <taxon>Pseudomonadati</taxon>
        <taxon>Pseudomonadota</taxon>
        <taxon>Gammaproteobacteria</taxon>
        <taxon>Pseudomonadales</taxon>
        <taxon>Pseudomonadaceae</taxon>
        <taxon>Aquipseudomonas</taxon>
    </lineage>
</organism>
<evidence type="ECO:0000256" key="2">
    <source>
        <dbReference type="ARBA" id="ARBA00022692"/>
    </source>
</evidence>
<protein>
    <recommendedName>
        <fullName evidence="6">Lipopolysaccharide assembly protein A domain-containing protein</fullName>
    </recommendedName>
</protein>
<evidence type="ECO:0000256" key="1">
    <source>
        <dbReference type="ARBA" id="ARBA00022475"/>
    </source>
</evidence>
<keyword evidence="8" id="KW-1185">Reference proteome</keyword>
<accession>U3BBU1</accession>
<keyword evidence="4 5" id="KW-0472">Membrane</keyword>
<evidence type="ECO:0000256" key="4">
    <source>
        <dbReference type="ARBA" id="ARBA00023136"/>
    </source>
</evidence>